<dbReference type="GO" id="GO:0031564">
    <property type="term" value="P:transcription antitermination"/>
    <property type="evidence" value="ECO:0007669"/>
    <property type="project" value="UniProtKB-KW"/>
</dbReference>
<dbReference type="InterPro" id="IPR011605">
    <property type="entry name" value="NusB_fam"/>
</dbReference>
<comment type="function">
    <text evidence="6">Involved in transcription antitermination. Required for transcription of ribosomal RNA (rRNA) genes. Binds specifically to the boxA antiterminator sequence of the ribosomal RNA (rrn) operons.</text>
</comment>
<dbReference type="GO" id="GO:0006353">
    <property type="term" value="P:DNA-templated transcription termination"/>
    <property type="evidence" value="ECO:0007669"/>
    <property type="project" value="UniProtKB-UniRule"/>
</dbReference>
<dbReference type="Proteomes" id="UP000288096">
    <property type="component" value="Unassembled WGS sequence"/>
</dbReference>
<keyword evidence="10" id="KW-1185">Reference proteome</keyword>
<evidence type="ECO:0000256" key="5">
    <source>
        <dbReference type="ARBA" id="ARBA00023163"/>
    </source>
</evidence>
<proteinExistence type="inferred from homology"/>
<evidence type="ECO:0000256" key="1">
    <source>
        <dbReference type="ARBA" id="ARBA00005952"/>
    </source>
</evidence>
<gene>
    <name evidence="6" type="primary">nusB</name>
    <name evidence="9" type="ORF">DENIS_0631</name>
</gene>
<reference evidence="10" key="1">
    <citation type="submission" date="2017-11" db="EMBL/GenBank/DDBJ databases">
        <authorList>
            <person name="Watanabe M."/>
            <person name="Kojima H."/>
        </authorList>
    </citation>
    <scope>NUCLEOTIDE SEQUENCE [LARGE SCALE GENOMIC DNA]</scope>
    <source>
        <strain evidence="10">Tokyo 01</strain>
    </source>
</reference>
<accession>A0A401FRW6</accession>
<evidence type="ECO:0000313" key="9">
    <source>
        <dbReference type="EMBL" id="GBC59690.1"/>
    </source>
</evidence>
<evidence type="ECO:0000256" key="2">
    <source>
        <dbReference type="ARBA" id="ARBA00022814"/>
    </source>
</evidence>
<dbReference type="CDD" id="cd00619">
    <property type="entry name" value="Terminator_NusB"/>
    <property type="match status" value="1"/>
</dbReference>
<dbReference type="OrthoDB" id="9797817at2"/>
<keyword evidence="4 6" id="KW-0805">Transcription regulation</keyword>
<dbReference type="InterPro" id="IPR035926">
    <property type="entry name" value="NusB-like_sf"/>
</dbReference>
<evidence type="ECO:0000259" key="8">
    <source>
        <dbReference type="Pfam" id="PF01029"/>
    </source>
</evidence>
<name>A0A401FRW6_9BACT</name>
<dbReference type="InterPro" id="IPR006027">
    <property type="entry name" value="NusB_RsmB_TIM44"/>
</dbReference>
<keyword evidence="3 6" id="KW-0694">RNA-binding</keyword>
<reference evidence="10" key="2">
    <citation type="submission" date="2019-01" db="EMBL/GenBank/DDBJ databases">
        <title>Genome sequence of Desulfonema ishimotonii strain Tokyo 01.</title>
        <authorList>
            <person name="Fukui M."/>
        </authorList>
    </citation>
    <scope>NUCLEOTIDE SEQUENCE [LARGE SCALE GENOMIC DNA]</scope>
    <source>
        <strain evidence="10">Tokyo 01</strain>
    </source>
</reference>
<evidence type="ECO:0000256" key="3">
    <source>
        <dbReference type="ARBA" id="ARBA00022884"/>
    </source>
</evidence>
<dbReference type="NCBIfam" id="TIGR01951">
    <property type="entry name" value="nusB"/>
    <property type="match status" value="1"/>
</dbReference>
<feature type="region of interest" description="Disordered" evidence="7">
    <location>
        <begin position="179"/>
        <end position="198"/>
    </location>
</feature>
<comment type="similarity">
    <text evidence="1 6">Belongs to the NusB family.</text>
</comment>
<sequence>MKIRRKSRELALQALFYMDVRQNVSTEAFELFCTCFSQPDKSHDFFSRLTKGVMRYRSQIDNIIERFSSNWKISRMGCVDRNIMRVAVYEVILCEDIPAKVSINEAIEIGKKFGTDESGAFINGILDSVRLTLEEDALDFDAGSADEVPLRIPSVPVSVQDEEEKAATVRFSRVRGRPGVVRRRGHVPASPPDTTDNP</sequence>
<dbReference type="HAMAP" id="MF_00073">
    <property type="entry name" value="NusB"/>
    <property type="match status" value="1"/>
</dbReference>
<dbReference type="RefSeq" id="WP_124327182.1">
    <property type="nucleotide sequence ID" value="NZ_BEXT01000001.1"/>
</dbReference>
<evidence type="ECO:0000313" key="10">
    <source>
        <dbReference type="Proteomes" id="UP000288096"/>
    </source>
</evidence>
<dbReference type="GO" id="GO:0003723">
    <property type="term" value="F:RNA binding"/>
    <property type="evidence" value="ECO:0007669"/>
    <property type="project" value="UniProtKB-UniRule"/>
</dbReference>
<protein>
    <recommendedName>
        <fullName evidence="6">Transcription antitermination protein NusB</fullName>
    </recommendedName>
    <alternativeName>
        <fullName evidence="6">Antitermination factor NusB</fullName>
    </alternativeName>
</protein>
<comment type="caution">
    <text evidence="9">The sequence shown here is derived from an EMBL/GenBank/DDBJ whole genome shotgun (WGS) entry which is preliminary data.</text>
</comment>
<dbReference type="SUPFAM" id="SSF48013">
    <property type="entry name" value="NusB-like"/>
    <property type="match status" value="1"/>
</dbReference>
<dbReference type="Pfam" id="PF01029">
    <property type="entry name" value="NusB"/>
    <property type="match status" value="1"/>
</dbReference>
<dbReference type="PANTHER" id="PTHR11078">
    <property type="entry name" value="N UTILIZATION SUBSTANCE PROTEIN B-RELATED"/>
    <property type="match status" value="1"/>
</dbReference>
<dbReference type="EMBL" id="BEXT01000001">
    <property type="protein sequence ID" value="GBC59690.1"/>
    <property type="molecule type" value="Genomic_DNA"/>
</dbReference>
<keyword evidence="2 6" id="KW-0889">Transcription antitermination</keyword>
<dbReference type="Gene3D" id="1.10.940.10">
    <property type="entry name" value="NusB-like"/>
    <property type="match status" value="1"/>
</dbReference>
<evidence type="ECO:0000256" key="6">
    <source>
        <dbReference type="HAMAP-Rule" id="MF_00073"/>
    </source>
</evidence>
<evidence type="ECO:0000256" key="7">
    <source>
        <dbReference type="SAM" id="MobiDB-lite"/>
    </source>
</evidence>
<dbReference type="AlphaFoldDB" id="A0A401FRW6"/>
<feature type="domain" description="NusB/RsmB/TIM44" evidence="8">
    <location>
        <begin position="5"/>
        <end position="129"/>
    </location>
</feature>
<keyword evidence="5 6" id="KW-0804">Transcription</keyword>
<dbReference type="GO" id="GO:0005829">
    <property type="term" value="C:cytosol"/>
    <property type="evidence" value="ECO:0007669"/>
    <property type="project" value="TreeGrafter"/>
</dbReference>
<organism evidence="9 10">
    <name type="scientific">Desulfonema ishimotonii</name>
    <dbReference type="NCBI Taxonomy" id="45657"/>
    <lineage>
        <taxon>Bacteria</taxon>
        <taxon>Pseudomonadati</taxon>
        <taxon>Thermodesulfobacteriota</taxon>
        <taxon>Desulfobacteria</taxon>
        <taxon>Desulfobacterales</taxon>
        <taxon>Desulfococcaceae</taxon>
        <taxon>Desulfonema</taxon>
    </lineage>
</organism>
<dbReference type="PANTHER" id="PTHR11078:SF3">
    <property type="entry name" value="ANTITERMINATION NUSB DOMAIN-CONTAINING PROTEIN"/>
    <property type="match status" value="1"/>
</dbReference>
<evidence type="ECO:0000256" key="4">
    <source>
        <dbReference type="ARBA" id="ARBA00023015"/>
    </source>
</evidence>